<proteinExistence type="predicted"/>
<evidence type="ECO:0000313" key="1">
    <source>
        <dbReference type="EMBL" id="MBX70620.1"/>
    </source>
</evidence>
<reference evidence="1" key="1">
    <citation type="submission" date="2018-02" db="EMBL/GenBank/DDBJ databases">
        <title>Rhizophora mucronata_Transcriptome.</title>
        <authorList>
            <person name="Meera S.P."/>
            <person name="Sreeshan A."/>
            <person name="Augustine A."/>
        </authorList>
    </citation>
    <scope>NUCLEOTIDE SEQUENCE</scope>
    <source>
        <tissue evidence="1">Leaf</tissue>
    </source>
</reference>
<protein>
    <submittedName>
        <fullName evidence="1">Uncharacterized protein</fullName>
    </submittedName>
</protein>
<organism evidence="1">
    <name type="scientific">Rhizophora mucronata</name>
    <name type="common">Asiatic mangrove</name>
    <dbReference type="NCBI Taxonomy" id="61149"/>
    <lineage>
        <taxon>Eukaryota</taxon>
        <taxon>Viridiplantae</taxon>
        <taxon>Streptophyta</taxon>
        <taxon>Embryophyta</taxon>
        <taxon>Tracheophyta</taxon>
        <taxon>Spermatophyta</taxon>
        <taxon>Magnoliopsida</taxon>
        <taxon>eudicotyledons</taxon>
        <taxon>Gunneridae</taxon>
        <taxon>Pentapetalae</taxon>
        <taxon>rosids</taxon>
        <taxon>fabids</taxon>
        <taxon>Malpighiales</taxon>
        <taxon>Rhizophoraceae</taxon>
        <taxon>Rhizophora</taxon>
    </lineage>
</organism>
<accession>A0A2P2QUC2</accession>
<dbReference type="EMBL" id="GGEC01090136">
    <property type="protein sequence ID" value="MBX70620.1"/>
    <property type="molecule type" value="Transcribed_RNA"/>
</dbReference>
<sequence length="33" mass="3743">MKLAGNLAKIRLSLLRVSLMTFQSQNHCINLDL</sequence>
<name>A0A2P2QUC2_RHIMU</name>
<dbReference type="AlphaFoldDB" id="A0A2P2QUC2"/>